<dbReference type="GO" id="GO:0047372">
    <property type="term" value="F:monoacylglycerol lipase activity"/>
    <property type="evidence" value="ECO:0007669"/>
    <property type="project" value="TreeGrafter"/>
</dbReference>
<evidence type="ECO:0000259" key="1">
    <source>
        <dbReference type="Pfam" id="PF12697"/>
    </source>
</evidence>
<gene>
    <name evidence="2" type="ORF">SAMN04488092_11122</name>
</gene>
<organism evidence="2 3">
    <name type="scientific">Thalassovita taeanensis</name>
    <dbReference type="NCBI Taxonomy" id="657014"/>
    <lineage>
        <taxon>Bacteria</taxon>
        <taxon>Pseudomonadati</taxon>
        <taxon>Pseudomonadota</taxon>
        <taxon>Alphaproteobacteria</taxon>
        <taxon>Rhodobacterales</taxon>
        <taxon>Roseobacteraceae</taxon>
        <taxon>Thalassovita</taxon>
    </lineage>
</organism>
<sequence>MPQDMRGGFPTYWTEFGTGPREALMIHCSLAHSGAWKGLAARLGRRLHMTAFDIPGHGRSGEWDHRGPLQQVTTGMAADFPEGPVDVIGHSFGGTVALRLAVEHPEKVRSLVLIEPVFFAVAFSDRPGLRAQHDLELKDHDDALERGDNIGAARAFSKVWGDGRPWEDLSEDLRRSMAEKISVIRDAAPEINDDSAGILASGALERLKVPTLLIEGGESPDYIGLVNDGLARRLPNARRAVIAGAGHMVPITHPVQVGAEVLTFLDTVPD</sequence>
<dbReference type="AlphaFoldDB" id="A0A1H9I3D7"/>
<dbReference type="Gene3D" id="3.40.50.1820">
    <property type="entry name" value="alpha/beta hydrolase"/>
    <property type="match status" value="1"/>
</dbReference>
<dbReference type="SUPFAM" id="SSF53474">
    <property type="entry name" value="alpha/beta-Hydrolases"/>
    <property type="match status" value="1"/>
</dbReference>
<proteinExistence type="predicted"/>
<dbReference type="OrthoDB" id="9804723at2"/>
<dbReference type="EMBL" id="FOEP01000011">
    <property type="protein sequence ID" value="SEQ69012.1"/>
    <property type="molecule type" value="Genomic_DNA"/>
</dbReference>
<dbReference type="STRING" id="657014.SAMN04488092_11122"/>
<dbReference type="InterPro" id="IPR029058">
    <property type="entry name" value="AB_hydrolase_fold"/>
</dbReference>
<dbReference type="GO" id="GO:0016020">
    <property type="term" value="C:membrane"/>
    <property type="evidence" value="ECO:0007669"/>
    <property type="project" value="TreeGrafter"/>
</dbReference>
<dbReference type="PRINTS" id="PR00111">
    <property type="entry name" value="ABHYDROLASE"/>
</dbReference>
<dbReference type="InterPro" id="IPR000073">
    <property type="entry name" value="AB_hydrolase_1"/>
</dbReference>
<dbReference type="RefSeq" id="WP_090270457.1">
    <property type="nucleotide sequence ID" value="NZ_FOEP01000011.1"/>
</dbReference>
<protein>
    <submittedName>
        <fullName evidence="2">Pimeloyl-ACP methyl ester carboxylesterase</fullName>
    </submittedName>
</protein>
<reference evidence="2 3" key="1">
    <citation type="submission" date="2016-10" db="EMBL/GenBank/DDBJ databases">
        <authorList>
            <person name="de Groot N.N."/>
        </authorList>
    </citation>
    <scope>NUCLEOTIDE SEQUENCE [LARGE SCALE GENOMIC DNA]</scope>
    <source>
        <strain evidence="2 3">DSM 22007</strain>
    </source>
</reference>
<dbReference type="Proteomes" id="UP000198634">
    <property type="component" value="Unassembled WGS sequence"/>
</dbReference>
<keyword evidence="3" id="KW-1185">Reference proteome</keyword>
<name>A0A1H9I3D7_9RHOB</name>
<dbReference type="Pfam" id="PF12697">
    <property type="entry name" value="Abhydrolase_6"/>
    <property type="match status" value="1"/>
</dbReference>
<dbReference type="GO" id="GO:0046464">
    <property type="term" value="P:acylglycerol catabolic process"/>
    <property type="evidence" value="ECO:0007669"/>
    <property type="project" value="TreeGrafter"/>
</dbReference>
<dbReference type="InterPro" id="IPR050266">
    <property type="entry name" value="AB_hydrolase_sf"/>
</dbReference>
<accession>A0A1H9I3D7</accession>
<evidence type="ECO:0000313" key="2">
    <source>
        <dbReference type="EMBL" id="SEQ69012.1"/>
    </source>
</evidence>
<dbReference type="PANTHER" id="PTHR43798">
    <property type="entry name" value="MONOACYLGLYCEROL LIPASE"/>
    <property type="match status" value="1"/>
</dbReference>
<dbReference type="PANTHER" id="PTHR43798:SF5">
    <property type="entry name" value="MONOACYLGLYCEROL LIPASE ABHD6"/>
    <property type="match status" value="1"/>
</dbReference>
<evidence type="ECO:0000313" key="3">
    <source>
        <dbReference type="Proteomes" id="UP000198634"/>
    </source>
</evidence>
<feature type="domain" description="AB hydrolase-1" evidence="1">
    <location>
        <begin position="24"/>
        <end position="257"/>
    </location>
</feature>